<dbReference type="Gene3D" id="3.30.70.330">
    <property type="match status" value="1"/>
</dbReference>
<sequence length="192" mass="22777">MTDEQEYLTTISKEEKEEDGTQQGLKEDMVTKRSIFFIIEFAGNKSMQDLSHVFTDFGEINEVIIPPKRDKRERKYRFVRFFNVRDERTLTKKLDNTLLMAERSLPTYPNFKENRLLVTKGNVLLYSKRGQPTIYLKFFVEEDELSRFKKAYIRVMENSGLPYSMQKMFHLEGYLFVKVTPLGAYVCFLEES</sequence>
<evidence type="ECO:0000259" key="3">
    <source>
        <dbReference type="PROSITE" id="PS50102"/>
    </source>
</evidence>
<evidence type="ECO:0000313" key="4">
    <source>
        <dbReference type="EMBL" id="CAI8614642.1"/>
    </source>
</evidence>
<feature type="domain" description="RRM" evidence="3">
    <location>
        <begin position="34"/>
        <end position="105"/>
    </location>
</feature>
<proteinExistence type="predicted"/>
<evidence type="ECO:0000313" key="5">
    <source>
        <dbReference type="Proteomes" id="UP001157006"/>
    </source>
</evidence>
<dbReference type="SUPFAM" id="SSF54928">
    <property type="entry name" value="RNA-binding domain, RBD"/>
    <property type="match status" value="1"/>
</dbReference>
<gene>
    <name evidence="4" type="ORF">VFH_V139560</name>
</gene>
<dbReference type="InterPro" id="IPR012677">
    <property type="entry name" value="Nucleotide-bd_a/b_plait_sf"/>
</dbReference>
<accession>A0AAV1B1V9</accession>
<organism evidence="4 5">
    <name type="scientific">Vicia faba</name>
    <name type="common">Broad bean</name>
    <name type="synonym">Faba vulgaris</name>
    <dbReference type="NCBI Taxonomy" id="3906"/>
    <lineage>
        <taxon>Eukaryota</taxon>
        <taxon>Viridiplantae</taxon>
        <taxon>Streptophyta</taxon>
        <taxon>Embryophyta</taxon>
        <taxon>Tracheophyta</taxon>
        <taxon>Spermatophyta</taxon>
        <taxon>Magnoliopsida</taxon>
        <taxon>eudicotyledons</taxon>
        <taxon>Gunneridae</taxon>
        <taxon>Pentapetalae</taxon>
        <taxon>rosids</taxon>
        <taxon>fabids</taxon>
        <taxon>Fabales</taxon>
        <taxon>Fabaceae</taxon>
        <taxon>Papilionoideae</taxon>
        <taxon>50 kb inversion clade</taxon>
        <taxon>NPAAA clade</taxon>
        <taxon>Hologalegina</taxon>
        <taxon>IRL clade</taxon>
        <taxon>Fabeae</taxon>
        <taxon>Vicia</taxon>
    </lineage>
</organism>
<dbReference type="Pfam" id="PF00076">
    <property type="entry name" value="RRM_1"/>
    <property type="match status" value="1"/>
</dbReference>
<dbReference type="PROSITE" id="PS50102">
    <property type="entry name" value="RRM"/>
    <property type="match status" value="1"/>
</dbReference>
<reference evidence="4 5" key="1">
    <citation type="submission" date="2023-01" db="EMBL/GenBank/DDBJ databases">
        <authorList>
            <person name="Kreplak J."/>
        </authorList>
    </citation>
    <scope>NUCLEOTIDE SEQUENCE [LARGE SCALE GENOMIC DNA]</scope>
</reference>
<dbReference type="InterPro" id="IPR035979">
    <property type="entry name" value="RBD_domain_sf"/>
</dbReference>
<evidence type="ECO:0000256" key="1">
    <source>
        <dbReference type="PROSITE-ProRule" id="PRU00176"/>
    </source>
</evidence>
<dbReference type="GO" id="GO:0003723">
    <property type="term" value="F:RNA binding"/>
    <property type="evidence" value="ECO:0007669"/>
    <property type="project" value="UniProtKB-UniRule"/>
</dbReference>
<name>A0AAV1B1V9_VICFA</name>
<keyword evidence="5" id="KW-1185">Reference proteome</keyword>
<dbReference type="EMBL" id="OX451740">
    <property type="protein sequence ID" value="CAI8614642.1"/>
    <property type="molecule type" value="Genomic_DNA"/>
</dbReference>
<protein>
    <recommendedName>
        <fullName evidence="3">RRM domain-containing protein</fullName>
    </recommendedName>
</protein>
<dbReference type="AlphaFoldDB" id="A0AAV1B1V9"/>
<dbReference type="InterPro" id="IPR000504">
    <property type="entry name" value="RRM_dom"/>
</dbReference>
<dbReference type="Proteomes" id="UP001157006">
    <property type="component" value="Chromosome 5"/>
</dbReference>
<evidence type="ECO:0000256" key="2">
    <source>
        <dbReference type="SAM" id="MobiDB-lite"/>
    </source>
</evidence>
<feature type="region of interest" description="Disordered" evidence="2">
    <location>
        <begin position="1"/>
        <end position="25"/>
    </location>
</feature>
<keyword evidence="1" id="KW-0694">RNA-binding</keyword>